<proteinExistence type="predicted"/>
<accession>A0A914RT82</accession>
<organism evidence="1 2">
    <name type="scientific">Parascaris equorum</name>
    <name type="common">Equine roundworm</name>
    <dbReference type="NCBI Taxonomy" id="6256"/>
    <lineage>
        <taxon>Eukaryota</taxon>
        <taxon>Metazoa</taxon>
        <taxon>Ecdysozoa</taxon>
        <taxon>Nematoda</taxon>
        <taxon>Chromadorea</taxon>
        <taxon>Rhabditida</taxon>
        <taxon>Spirurina</taxon>
        <taxon>Ascaridomorpha</taxon>
        <taxon>Ascaridoidea</taxon>
        <taxon>Ascarididae</taxon>
        <taxon>Parascaris</taxon>
    </lineage>
</organism>
<dbReference type="WBParaSite" id="PEQ_0000517901-mRNA-1">
    <property type="protein sequence ID" value="PEQ_0000517901-mRNA-1"/>
    <property type="gene ID" value="PEQ_0000517901"/>
</dbReference>
<dbReference type="AlphaFoldDB" id="A0A914RT82"/>
<protein>
    <submittedName>
        <fullName evidence="2">Uncharacterized protein</fullName>
    </submittedName>
</protein>
<evidence type="ECO:0000313" key="2">
    <source>
        <dbReference type="WBParaSite" id="PEQ_0000517901-mRNA-1"/>
    </source>
</evidence>
<sequence length="94" mass="10651">MLKKQMTTMPSVVEFDPDDSLLNVVRTPGDAEIKHSNRHEFIPDLASPNESPPGRSRLSPTLFAVDSAERQELQFEPLERLFSERKQGLCEAQL</sequence>
<reference evidence="2" key="1">
    <citation type="submission" date="2022-11" db="UniProtKB">
        <authorList>
            <consortium name="WormBaseParasite"/>
        </authorList>
    </citation>
    <scope>IDENTIFICATION</scope>
</reference>
<name>A0A914RT82_PAREQ</name>
<dbReference type="Proteomes" id="UP000887564">
    <property type="component" value="Unplaced"/>
</dbReference>
<keyword evidence="1" id="KW-1185">Reference proteome</keyword>
<evidence type="ECO:0000313" key="1">
    <source>
        <dbReference type="Proteomes" id="UP000887564"/>
    </source>
</evidence>